<keyword evidence="4 6" id="KW-0067">ATP-binding</keyword>
<dbReference type="RefSeq" id="WP_034985080.1">
    <property type="nucleotide sequence ID" value="NZ_CP022115.1"/>
</dbReference>
<protein>
    <submittedName>
        <fullName evidence="6">ATP-binding cassette domain-containing protein</fullName>
    </submittedName>
</protein>
<organism evidence="6 7">
    <name type="scientific">Laribacter hongkongensis</name>
    <dbReference type="NCBI Taxonomy" id="168471"/>
    <lineage>
        <taxon>Bacteria</taxon>
        <taxon>Pseudomonadati</taxon>
        <taxon>Pseudomonadota</taxon>
        <taxon>Betaproteobacteria</taxon>
        <taxon>Neisseriales</taxon>
        <taxon>Aquaspirillaceae</taxon>
        <taxon>Laribacter</taxon>
    </lineage>
</organism>
<dbReference type="Proteomes" id="UP001200247">
    <property type="component" value="Unassembled WGS sequence"/>
</dbReference>
<dbReference type="InterPro" id="IPR003439">
    <property type="entry name" value="ABC_transporter-like_ATP-bd"/>
</dbReference>
<dbReference type="PROSITE" id="PS50893">
    <property type="entry name" value="ABC_TRANSPORTER_2"/>
    <property type="match status" value="1"/>
</dbReference>
<feature type="domain" description="ABC transporter" evidence="5">
    <location>
        <begin position="5"/>
        <end position="241"/>
    </location>
</feature>
<dbReference type="AlphaFoldDB" id="A0AAW5DEV7"/>
<proteinExistence type="predicted"/>
<name>A0AAW5DEV7_9NEIS</name>
<evidence type="ECO:0000313" key="7">
    <source>
        <dbReference type="Proteomes" id="UP001200247"/>
    </source>
</evidence>
<evidence type="ECO:0000256" key="1">
    <source>
        <dbReference type="ARBA" id="ARBA00022448"/>
    </source>
</evidence>
<dbReference type="InterPro" id="IPR003593">
    <property type="entry name" value="AAA+_ATPase"/>
</dbReference>
<dbReference type="PANTHER" id="PTHR43023:SF3">
    <property type="entry name" value="PROTEIN TRIGALACTOSYLDIACYLGLYCEROL 3, CHLOROPLASTIC"/>
    <property type="match status" value="1"/>
</dbReference>
<keyword evidence="3" id="KW-0547">Nucleotide-binding</keyword>
<dbReference type="SMART" id="SM00382">
    <property type="entry name" value="AAA"/>
    <property type="match status" value="1"/>
</dbReference>
<reference evidence="6 7" key="1">
    <citation type="submission" date="2021-10" db="EMBL/GenBank/DDBJ databases">
        <title>Whole-genome sequencing analysis of Laribacter hongkongensis: virulence gene profiles, carbohydrate-active enzyme prediction, and antimicrobial resistance characterization.</title>
        <authorList>
            <person name="Yuan P."/>
            <person name="Zhan Y."/>
            <person name="Chen D."/>
        </authorList>
    </citation>
    <scope>NUCLEOTIDE SEQUENCE [LARGE SCALE GENOMIC DNA]</scope>
    <source>
        <strain evidence="6 7">W67</strain>
    </source>
</reference>
<evidence type="ECO:0000259" key="5">
    <source>
        <dbReference type="PROSITE" id="PS50893"/>
    </source>
</evidence>
<gene>
    <name evidence="6" type="ORF">LH440_01735</name>
</gene>
<dbReference type="GO" id="GO:0016887">
    <property type="term" value="F:ATP hydrolysis activity"/>
    <property type="evidence" value="ECO:0007669"/>
    <property type="project" value="InterPro"/>
</dbReference>
<dbReference type="PANTHER" id="PTHR43023">
    <property type="entry name" value="PROTEIN TRIGALACTOSYLDIACYLGLYCEROL 3, CHLOROPLASTIC"/>
    <property type="match status" value="1"/>
</dbReference>
<comment type="caution">
    <text evidence="6">The sequence shown here is derived from an EMBL/GenBank/DDBJ whole genome shotgun (WGS) entry which is preliminary data.</text>
</comment>
<dbReference type="GeneID" id="75108969"/>
<accession>A0AAW5DEV7</accession>
<dbReference type="EMBL" id="JAJAXM010000002">
    <property type="protein sequence ID" value="MCG9024641.1"/>
    <property type="molecule type" value="Genomic_DNA"/>
</dbReference>
<dbReference type="GO" id="GO:0005524">
    <property type="term" value="F:ATP binding"/>
    <property type="evidence" value="ECO:0007669"/>
    <property type="project" value="UniProtKB-KW"/>
</dbReference>
<evidence type="ECO:0000256" key="4">
    <source>
        <dbReference type="ARBA" id="ARBA00022840"/>
    </source>
</evidence>
<evidence type="ECO:0000313" key="6">
    <source>
        <dbReference type="EMBL" id="MCG9024641.1"/>
    </source>
</evidence>
<keyword evidence="2" id="KW-0472">Membrane</keyword>
<evidence type="ECO:0000256" key="2">
    <source>
        <dbReference type="ARBA" id="ARBA00022475"/>
    </source>
</evidence>
<dbReference type="Pfam" id="PF00005">
    <property type="entry name" value="ABC_tran"/>
    <property type="match status" value="1"/>
</dbReference>
<dbReference type="SUPFAM" id="SSF52540">
    <property type="entry name" value="P-loop containing nucleoside triphosphate hydrolases"/>
    <property type="match status" value="1"/>
</dbReference>
<keyword evidence="1" id="KW-0813">Transport</keyword>
<dbReference type="InterPro" id="IPR027417">
    <property type="entry name" value="P-loop_NTPase"/>
</dbReference>
<sequence>MTAVVEVERLRMGYGQRVLLDDASFSVQQGEIVALLGGSGSGKSSLMKLLTGLFRPLAGDIRLFGQSIVTATPAERAALQRRIGVMYQQGALFGSLTALQNVRFPLDRFTDLPREARDAIAMLQLDTVEMAAAAHRRPAELSGGMVKRVAIARALALGARLLFLDEPSAGLDPITSANLDETLLDLRERFGLTLVVVTHELDSIFRIADRALMLDAASHRLVADGAPAELRDHCPLPMVRQFFRRQPDHPGGLP</sequence>
<evidence type="ECO:0000256" key="3">
    <source>
        <dbReference type="ARBA" id="ARBA00022741"/>
    </source>
</evidence>
<keyword evidence="2" id="KW-1003">Cell membrane</keyword>
<dbReference type="Gene3D" id="3.40.50.300">
    <property type="entry name" value="P-loop containing nucleotide triphosphate hydrolases"/>
    <property type="match status" value="1"/>
</dbReference>